<keyword evidence="2" id="KW-1185">Reference proteome</keyword>
<accession>A0A6I6MS79</accession>
<dbReference type="RefSeq" id="WP_228445840.1">
    <property type="nucleotide sequence ID" value="NZ_CP047045.1"/>
</dbReference>
<dbReference type="EMBL" id="CP047045">
    <property type="protein sequence ID" value="QGZ94003.1"/>
    <property type="molecule type" value="Genomic_DNA"/>
</dbReference>
<protein>
    <recommendedName>
        <fullName evidence="3">HEPN domain-containing protein</fullName>
    </recommendedName>
</protein>
<evidence type="ECO:0000313" key="1">
    <source>
        <dbReference type="EMBL" id="QGZ94003.1"/>
    </source>
</evidence>
<dbReference type="Gene3D" id="1.20.120.330">
    <property type="entry name" value="Nucleotidyltransferases domain 2"/>
    <property type="match status" value="1"/>
</dbReference>
<dbReference type="AlphaFoldDB" id="A0A6I6MS79"/>
<dbReference type="Proteomes" id="UP000431269">
    <property type="component" value="Chromosome"/>
</dbReference>
<organism evidence="1 2">
    <name type="scientific">Terricaulis silvestris</name>
    <dbReference type="NCBI Taxonomy" id="2686094"/>
    <lineage>
        <taxon>Bacteria</taxon>
        <taxon>Pseudomonadati</taxon>
        <taxon>Pseudomonadota</taxon>
        <taxon>Alphaproteobacteria</taxon>
        <taxon>Caulobacterales</taxon>
        <taxon>Caulobacteraceae</taxon>
        <taxon>Terricaulis</taxon>
    </lineage>
</organism>
<gene>
    <name evidence="1" type="ORF">DSM104635_00819</name>
</gene>
<proteinExistence type="predicted"/>
<reference evidence="2" key="1">
    <citation type="submission" date="2019-12" db="EMBL/GenBank/DDBJ databases">
        <title>Complete genome of Terracaulis silvestris 0127_4.</title>
        <authorList>
            <person name="Vieira S."/>
            <person name="Riedel T."/>
            <person name="Sproer C."/>
            <person name="Pascual J."/>
            <person name="Boedeker C."/>
            <person name="Overmann J."/>
        </authorList>
    </citation>
    <scope>NUCLEOTIDE SEQUENCE [LARGE SCALE GENOMIC DNA]</scope>
    <source>
        <strain evidence="2">0127_4</strain>
    </source>
</reference>
<name>A0A6I6MS79_9CAUL</name>
<evidence type="ECO:0008006" key="3">
    <source>
        <dbReference type="Google" id="ProtNLM"/>
    </source>
</evidence>
<sequence length="264" mass="29715">MLRPYASAFADLINVLADFRKIDPRPETIESAKRRLTHGNPNSGLPLHALLDAQTAIIPIWIEAGGIPLKSTAAQLHHIEKLQEHGYKESQLFDEVEQLNRRIREDLQGHRFLHVRDDLAPYFDAKYPFGEEVFQSFWSASDDISEASKCLALGRSTACVMHLMRASEVGLKALAKACGVGVQNDWGSYLREIDKALTASMKAAGKKTPDEVFYSESAVKFDRFKVALRNPSMHVDKSYTEERAREIFDATKALMQHLATRISE</sequence>
<dbReference type="KEGG" id="tsv:DSM104635_00819"/>
<evidence type="ECO:0000313" key="2">
    <source>
        <dbReference type="Proteomes" id="UP000431269"/>
    </source>
</evidence>